<dbReference type="AlphaFoldDB" id="A0A843X8U0"/>
<gene>
    <name evidence="2" type="ORF">Taro_048682</name>
</gene>
<sequence>MIEESQLDDDEPTWGVNDATRDFARLIVQKWVQTSTSRQSEAGHKYIIVTAVVWPDYGPTPSLSKQFWGHKERGSEKRTDWPTPGRTPNDLGVPDQPREVCKQLNTAVLTTIFPSAPESMTRACPPPGVLLQQARGDGGPRQW</sequence>
<evidence type="ECO:0000313" key="2">
    <source>
        <dbReference type="EMBL" id="MQM15731.1"/>
    </source>
</evidence>
<dbReference type="Proteomes" id="UP000652761">
    <property type="component" value="Unassembled WGS sequence"/>
</dbReference>
<keyword evidence="3" id="KW-1185">Reference proteome</keyword>
<name>A0A843X8U0_COLES</name>
<accession>A0A843X8U0</accession>
<comment type="caution">
    <text evidence="2">The sequence shown here is derived from an EMBL/GenBank/DDBJ whole genome shotgun (WGS) entry which is preliminary data.</text>
</comment>
<feature type="compositionally biased region" description="Basic and acidic residues" evidence="1">
    <location>
        <begin position="69"/>
        <end position="80"/>
    </location>
</feature>
<proteinExistence type="predicted"/>
<protein>
    <submittedName>
        <fullName evidence="2">Uncharacterized protein</fullName>
    </submittedName>
</protein>
<reference evidence="2" key="1">
    <citation type="submission" date="2017-07" db="EMBL/GenBank/DDBJ databases">
        <title>Taro Niue Genome Assembly and Annotation.</title>
        <authorList>
            <person name="Atibalentja N."/>
            <person name="Keating K."/>
            <person name="Fields C.J."/>
        </authorList>
    </citation>
    <scope>NUCLEOTIDE SEQUENCE</scope>
    <source>
        <strain evidence="2">Niue_2</strain>
        <tissue evidence="2">Leaf</tissue>
    </source>
</reference>
<evidence type="ECO:0000256" key="1">
    <source>
        <dbReference type="SAM" id="MobiDB-lite"/>
    </source>
</evidence>
<organism evidence="2 3">
    <name type="scientific">Colocasia esculenta</name>
    <name type="common">Wild taro</name>
    <name type="synonym">Arum esculentum</name>
    <dbReference type="NCBI Taxonomy" id="4460"/>
    <lineage>
        <taxon>Eukaryota</taxon>
        <taxon>Viridiplantae</taxon>
        <taxon>Streptophyta</taxon>
        <taxon>Embryophyta</taxon>
        <taxon>Tracheophyta</taxon>
        <taxon>Spermatophyta</taxon>
        <taxon>Magnoliopsida</taxon>
        <taxon>Liliopsida</taxon>
        <taxon>Araceae</taxon>
        <taxon>Aroideae</taxon>
        <taxon>Colocasieae</taxon>
        <taxon>Colocasia</taxon>
    </lineage>
</organism>
<dbReference type="EMBL" id="NMUH01006658">
    <property type="protein sequence ID" value="MQM15731.1"/>
    <property type="molecule type" value="Genomic_DNA"/>
</dbReference>
<feature type="region of interest" description="Disordered" evidence="1">
    <location>
        <begin position="64"/>
        <end position="96"/>
    </location>
</feature>
<evidence type="ECO:0000313" key="3">
    <source>
        <dbReference type="Proteomes" id="UP000652761"/>
    </source>
</evidence>